<proteinExistence type="predicted"/>
<dbReference type="HOGENOM" id="CLU_005386_0_1_1"/>
<dbReference type="CTD" id="20239380"/>
<feature type="domain" description="Mannosylglycerate hydrolase MGH1-like glycoside hydrolase" evidence="2">
    <location>
        <begin position="428"/>
        <end position="530"/>
    </location>
</feature>
<dbReference type="InterPro" id="IPR008928">
    <property type="entry name" value="6-hairpin_glycosidase_sf"/>
</dbReference>
<dbReference type="InterPro" id="IPR012341">
    <property type="entry name" value="6hp_glycosidase-like_sf"/>
</dbReference>
<dbReference type="InterPro" id="IPR031335">
    <property type="entry name" value="Glyco_hydro_63_C"/>
</dbReference>
<dbReference type="EMBL" id="KB202237">
    <property type="protein sequence ID" value="ESO91588.1"/>
    <property type="molecule type" value="Genomic_DNA"/>
</dbReference>
<dbReference type="Pfam" id="PF22422">
    <property type="entry name" value="MGH1-like_GH"/>
    <property type="match status" value="1"/>
</dbReference>
<dbReference type="STRING" id="225164.V3ZJW8"/>
<dbReference type="KEGG" id="lgi:LOTGIDRAFT_163313"/>
<evidence type="ECO:0000259" key="1">
    <source>
        <dbReference type="Pfam" id="PF03200"/>
    </source>
</evidence>
<dbReference type="SUPFAM" id="SSF48208">
    <property type="entry name" value="Six-hairpin glycosidases"/>
    <property type="match status" value="1"/>
</dbReference>
<evidence type="ECO:0000259" key="2">
    <source>
        <dbReference type="Pfam" id="PF22422"/>
    </source>
</evidence>
<protein>
    <submittedName>
        <fullName evidence="3">Uncharacterized protein</fullName>
    </submittedName>
</protein>
<organism evidence="3 4">
    <name type="scientific">Lottia gigantea</name>
    <name type="common">Giant owl limpet</name>
    <dbReference type="NCBI Taxonomy" id="225164"/>
    <lineage>
        <taxon>Eukaryota</taxon>
        <taxon>Metazoa</taxon>
        <taxon>Spiralia</taxon>
        <taxon>Lophotrochozoa</taxon>
        <taxon>Mollusca</taxon>
        <taxon>Gastropoda</taxon>
        <taxon>Patellogastropoda</taxon>
        <taxon>Lottioidea</taxon>
        <taxon>Lottiidae</taxon>
        <taxon>Lottia</taxon>
    </lineage>
</organism>
<keyword evidence="4" id="KW-1185">Reference proteome</keyword>
<dbReference type="RefSeq" id="XP_009057656.1">
    <property type="nucleotide sequence ID" value="XM_009059408.1"/>
</dbReference>
<dbReference type="AlphaFoldDB" id="V3ZJW8"/>
<dbReference type="OMA" id="ERTKYWK"/>
<dbReference type="Proteomes" id="UP000030746">
    <property type="component" value="Unassembled WGS sequence"/>
</dbReference>
<feature type="domain" description="Glycosyl hydrolase family 63 C-terminal" evidence="1">
    <location>
        <begin position="552"/>
        <end position="788"/>
    </location>
</feature>
<evidence type="ECO:0000313" key="3">
    <source>
        <dbReference type="EMBL" id="ESO91588.1"/>
    </source>
</evidence>
<dbReference type="GeneID" id="20239380"/>
<dbReference type="PANTHER" id="PTHR10412">
    <property type="entry name" value="MANNOSYL-OLIGOSACCHARIDE GLUCOSIDASE"/>
    <property type="match status" value="1"/>
</dbReference>
<dbReference type="InterPro" id="IPR004888">
    <property type="entry name" value="Glycoside_hydrolase_63"/>
</dbReference>
<dbReference type="OrthoDB" id="14419at2759"/>
<dbReference type="GO" id="GO:0004573">
    <property type="term" value="F:Glc3Man9GlcNAc2 oligosaccharide glucosidase activity"/>
    <property type="evidence" value="ECO:0007669"/>
    <property type="project" value="InterPro"/>
</dbReference>
<reference evidence="3 4" key="1">
    <citation type="journal article" date="2013" name="Nature">
        <title>Insights into bilaterian evolution from three spiralian genomes.</title>
        <authorList>
            <person name="Simakov O."/>
            <person name="Marletaz F."/>
            <person name="Cho S.J."/>
            <person name="Edsinger-Gonzales E."/>
            <person name="Havlak P."/>
            <person name="Hellsten U."/>
            <person name="Kuo D.H."/>
            <person name="Larsson T."/>
            <person name="Lv J."/>
            <person name="Arendt D."/>
            <person name="Savage R."/>
            <person name="Osoegawa K."/>
            <person name="de Jong P."/>
            <person name="Grimwood J."/>
            <person name="Chapman J.A."/>
            <person name="Shapiro H."/>
            <person name="Aerts A."/>
            <person name="Otillar R.P."/>
            <person name="Terry A.Y."/>
            <person name="Boore J.L."/>
            <person name="Grigoriev I.V."/>
            <person name="Lindberg D.R."/>
            <person name="Seaver E.C."/>
            <person name="Weisblat D.A."/>
            <person name="Putnam N.H."/>
            <person name="Rokhsar D.S."/>
        </authorList>
    </citation>
    <scope>NUCLEOTIDE SEQUENCE [LARGE SCALE GENOMIC DNA]</scope>
</reference>
<gene>
    <name evidence="3" type="ORF">LOTGIDRAFT_163313</name>
</gene>
<sequence length="904" mass="105727">MGVEKKRLREDKTRAKNWKRWGPYLAERQWSTVREDYSADGNCWDYFPHDHARSRTYRWGEDGLMGITDRQCRLCLGISLWNTKDRILKERLFGLTGMQGNHGEDVKELYYYLDSTPTHSYMKMLYKYPHAEFPYNQLVHENGKRTVLDREYEITDTGVFDNDEYWDVKAEYCKASPNDILGRYTIYNRGDNPETIYVLPNLWFRNVWSWGDDCDAWSPVKPFMFQDNSGKVICRLADMGEFKFEVDVDQNGEKPEIIFTENETNYKRLFGGHNTSRYVKDAFHNYIIHGDRHAVNPDKEGTKCAAVYKLCINGGESCTLRVRLYLTEETPTQTFQSFDQIFRDRIHDANEFYDDILPFKHVTERNVVRQAYAGLLWSKQFYHYVVKEWLQGDKNHPRPPHERWKGRNHDWLHLFNRDVISVPDKWEYPWYASWDLAFHMIPFANVDINFAKDQMILFLREWYMHPNGQIPAYEFSFEDVNPPVHAWACLNVYRKSGDKGHRDVTFLARCFHKLVLNFTWWVNRKDPTGKHVFSGGFLGLDNIGLFDRSKPLPTDGYLLQADATAWMAFYCSTMLDISLSLAKRDVIYEDMASKFFEHFVSIVDAMNRNSNRGLWNEADGFYYDHIHSNGRSIPLKVRSMVGLVPLFTCFVLKETELRRHPGFYKRTKWFLDHRKDIADKISFMEAGGQGETLLLAIVTRDKLIKILSYILDEDEFLSPYGIRSLSKVHDKHPVHLLLNGVEYSVNYCPGESRTKLFGGNSNWRGPIWLPMNYLLIDNLQRYDYFYGDTLQVECPTRSGKFMRLKDVARELATRISRLVVPDVYGYRACHGDDDRYAKNPHFKDLVLFYEYFHAETGRGCGASHQTGWTALVVNLLKSSHDNSSLSSDSTGSLCSGDINGHSVI</sequence>
<name>V3ZJW8_LOTGI</name>
<dbReference type="Pfam" id="PF03200">
    <property type="entry name" value="Glyco_hydro_63"/>
    <property type="match status" value="1"/>
</dbReference>
<accession>V3ZJW8</accession>
<dbReference type="InterPro" id="IPR054491">
    <property type="entry name" value="MGH1-like_GH"/>
</dbReference>
<dbReference type="PANTHER" id="PTHR10412:SF10">
    <property type="entry name" value="GLYCOSYL HYDROLASE FAMILY 63 C-TERMINAL DOMAIN-CONTAINING PROTEIN"/>
    <property type="match status" value="1"/>
</dbReference>
<evidence type="ECO:0000313" key="4">
    <source>
        <dbReference type="Proteomes" id="UP000030746"/>
    </source>
</evidence>
<dbReference type="Gene3D" id="1.50.10.10">
    <property type="match status" value="1"/>
</dbReference>
<dbReference type="GO" id="GO:0009311">
    <property type="term" value="P:oligosaccharide metabolic process"/>
    <property type="evidence" value="ECO:0007669"/>
    <property type="project" value="InterPro"/>
</dbReference>